<keyword evidence="3" id="KW-0479">Metal-binding</keyword>
<dbReference type="EMBL" id="JBFOLK010000009">
    <property type="protein sequence ID" value="KAL2484636.1"/>
    <property type="molecule type" value="Genomic_DNA"/>
</dbReference>
<name>A0ABD1R892_9LAMI</name>
<feature type="domain" description="RING-type" evidence="7">
    <location>
        <begin position="175"/>
        <end position="216"/>
    </location>
</feature>
<protein>
    <recommendedName>
        <fullName evidence="2">RING-type E3 ubiquitin transferase</fullName>
        <ecNumber evidence="2">2.3.2.27</ecNumber>
    </recommendedName>
</protein>
<dbReference type="EC" id="2.3.2.27" evidence="2"/>
<dbReference type="GO" id="GO:0061630">
    <property type="term" value="F:ubiquitin protein ligase activity"/>
    <property type="evidence" value="ECO:0007669"/>
    <property type="project" value="UniProtKB-EC"/>
</dbReference>
<evidence type="ECO:0000313" key="8">
    <source>
        <dbReference type="EMBL" id="KAL2484635.1"/>
    </source>
</evidence>
<dbReference type="PANTHER" id="PTHR15710">
    <property type="entry name" value="E3 UBIQUITIN-PROTEIN LIGASE PRAJA"/>
    <property type="match status" value="1"/>
</dbReference>
<dbReference type="SUPFAM" id="SSF57850">
    <property type="entry name" value="RING/U-box"/>
    <property type="match status" value="1"/>
</dbReference>
<keyword evidence="5" id="KW-0862">Zinc</keyword>
<accession>A0ABD1R892</accession>
<dbReference type="PROSITE" id="PS50089">
    <property type="entry name" value="ZF_RING_2"/>
    <property type="match status" value="1"/>
</dbReference>
<dbReference type="InterPro" id="IPR001841">
    <property type="entry name" value="Znf_RING"/>
</dbReference>
<dbReference type="CDD" id="cd16454">
    <property type="entry name" value="RING-H2_PA-TM-RING"/>
    <property type="match status" value="1"/>
</dbReference>
<keyword evidence="4 6" id="KW-0863">Zinc-finger</keyword>
<reference evidence="8" key="1">
    <citation type="submission" date="2024-07" db="EMBL/GenBank/DDBJ databases">
        <title>Two chromosome-level genome assemblies of Korean endemic species Abeliophyllum distichum and Forsythia ovata (Oleaceae).</title>
        <authorList>
            <person name="Mun J.H."/>
        </authorList>
    </citation>
    <scope>NUCLEOTIDE SEQUENCE</scope>
    <source>
        <strain evidence="8">KNKB198505000391</strain>
        <tissue evidence="8">Leaf</tissue>
    </source>
</reference>
<evidence type="ECO:0000259" key="7">
    <source>
        <dbReference type="PROSITE" id="PS50089"/>
    </source>
</evidence>
<gene>
    <name evidence="8" type="ORF">Adt_29391</name>
    <name evidence="9" type="ORF">Adt_29392</name>
</gene>
<dbReference type="PANTHER" id="PTHR15710:SF217">
    <property type="entry name" value="E3 UBIQUITIN-PROTEIN LIGASE RDUF2"/>
    <property type="match status" value="1"/>
</dbReference>
<evidence type="ECO:0000313" key="10">
    <source>
        <dbReference type="Proteomes" id="UP001604336"/>
    </source>
</evidence>
<evidence type="ECO:0000256" key="5">
    <source>
        <dbReference type="ARBA" id="ARBA00022833"/>
    </source>
</evidence>
<dbReference type="AlphaFoldDB" id="A0ABD1R892"/>
<dbReference type="SMART" id="SM00184">
    <property type="entry name" value="RING"/>
    <property type="match status" value="1"/>
</dbReference>
<evidence type="ECO:0000256" key="6">
    <source>
        <dbReference type="PROSITE-ProRule" id="PRU00175"/>
    </source>
</evidence>
<dbReference type="InterPro" id="IPR013083">
    <property type="entry name" value="Znf_RING/FYVE/PHD"/>
</dbReference>
<evidence type="ECO:0000256" key="1">
    <source>
        <dbReference type="ARBA" id="ARBA00000900"/>
    </source>
</evidence>
<dbReference type="GO" id="GO:0008270">
    <property type="term" value="F:zinc ion binding"/>
    <property type="evidence" value="ECO:0007669"/>
    <property type="project" value="UniProtKB-KW"/>
</dbReference>
<evidence type="ECO:0000256" key="4">
    <source>
        <dbReference type="ARBA" id="ARBA00022771"/>
    </source>
</evidence>
<keyword evidence="10" id="KW-1185">Reference proteome</keyword>
<evidence type="ECO:0000313" key="9">
    <source>
        <dbReference type="EMBL" id="KAL2484636.1"/>
    </source>
</evidence>
<evidence type="ECO:0000256" key="2">
    <source>
        <dbReference type="ARBA" id="ARBA00012483"/>
    </source>
</evidence>
<sequence length="223" mass="25689">MAYESDCWYAMIDEGQITEPVVQNDSSSSSKMNFHLEFSFQTIKYWVNYDDNSQLLMEDLGPSTSRFTWVDFGAVYEDLEQHLLTNLANYGSQKFKDDVVDAIIRHAHTIACTDEKKRSLVINIRRFLIYFVDGTSLDSWLNDGPNMEPASMDAIISLPKKEMDYKDNGDEVESCMVCLEEIDAGLVVTTLPCSHIFHDFCISEWLKRSHYCPICRFEMPIAQ</sequence>
<evidence type="ECO:0000256" key="3">
    <source>
        <dbReference type="ARBA" id="ARBA00022723"/>
    </source>
</evidence>
<comment type="catalytic activity">
    <reaction evidence="1">
        <text>S-ubiquitinyl-[E2 ubiquitin-conjugating enzyme]-L-cysteine + [acceptor protein]-L-lysine = [E2 ubiquitin-conjugating enzyme]-L-cysteine + N(6)-ubiquitinyl-[acceptor protein]-L-lysine.</text>
        <dbReference type="EC" id="2.3.2.27"/>
    </reaction>
</comment>
<dbReference type="Proteomes" id="UP001604336">
    <property type="component" value="Unassembled WGS sequence"/>
</dbReference>
<comment type="caution">
    <text evidence="8">The sequence shown here is derived from an EMBL/GenBank/DDBJ whole genome shotgun (WGS) entry which is preliminary data.</text>
</comment>
<reference evidence="10" key="2">
    <citation type="submission" date="2024-07" db="EMBL/GenBank/DDBJ databases">
        <title>Two chromosome-level genome assemblies of Korean endemic species Abeliophyllum distichum and Forsythia ovata (Oleaceae).</title>
        <authorList>
            <person name="Jang H."/>
        </authorList>
    </citation>
    <scope>NUCLEOTIDE SEQUENCE [LARGE SCALE GENOMIC DNA]</scope>
</reference>
<dbReference type="Gene3D" id="3.30.40.10">
    <property type="entry name" value="Zinc/RING finger domain, C3HC4 (zinc finger)"/>
    <property type="match status" value="1"/>
</dbReference>
<proteinExistence type="predicted"/>
<dbReference type="EMBL" id="JBFOLK010000009">
    <property type="protein sequence ID" value="KAL2484635.1"/>
    <property type="molecule type" value="Genomic_DNA"/>
</dbReference>
<organism evidence="8 10">
    <name type="scientific">Abeliophyllum distichum</name>
    <dbReference type="NCBI Taxonomy" id="126358"/>
    <lineage>
        <taxon>Eukaryota</taxon>
        <taxon>Viridiplantae</taxon>
        <taxon>Streptophyta</taxon>
        <taxon>Embryophyta</taxon>
        <taxon>Tracheophyta</taxon>
        <taxon>Spermatophyta</taxon>
        <taxon>Magnoliopsida</taxon>
        <taxon>eudicotyledons</taxon>
        <taxon>Gunneridae</taxon>
        <taxon>Pentapetalae</taxon>
        <taxon>asterids</taxon>
        <taxon>lamiids</taxon>
        <taxon>Lamiales</taxon>
        <taxon>Oleaceae</taxon>
        <taxon>Forsythieae</taxon>
        <taxon>Abeliophyllum</taxon>
    </lineage>
</organism>
<dbReference type="Pfam" id="PF13639">
    <property type="entry name" value="zf-RING_2"/>
    <property type="match status" value="1"/>
</dbReference>